<protein>
    <submittedName>
        <fullName evidence="3">C-di-GMP-binding flagellar brake protein YcgR</fullName>
    </submittedName>
</protein>
<keyword evidence="3" id="KW-0969">Cilium</keyword>
<dbReference type="Pfam" id="PF12945">
    <property type="entry name" value="PilZNR"/>
    <property type="match status" value="1"/>
</dbReference>
<dbReference type="AlphaFoldDB" id="A0A2A9HCV8"/>
<dbReference type="EMBL" id="PDJQ01000001">
    <property type="protein sequence ID" value="PFG73804.1"/>
    <property type="molecule type" value="Genomic_DNA"/>
</dbReference>
<proteinExistence type="predicted"/>
<dbReference type="InterPro" id="IPR009926">
    <property type="entry name" value="T3SS_YcgR_PilZN"/>
</dbReference>
<comment type="caution">
    <text evidence="3">The sequence shown here is derived from an EMBL/GenBank/DDBJ whole genome shotgun (WGS) entry which is preliminary data.</text>
</comment>
<evidence type="ECO:0000259" key="1">
    <source>
        <dbReference type="Pfam" id="PF07238"/>
    </source>
</evidence>
<accession>A0A2A9HCV8</accession>
<reference evidence="3 4" key="1">
    <citation type="submission" date="2017-09" db="EMBL/GenBank/DDBJ databases">
        <title>Sequencing the genomes of two abundant thermophiles in Great Basin hot springs: Thermocrinis jamiesonii and novel Chloroflexi Thermoflexus hugenholtzii.</title>
        <authorList>
            <person name="Hedlund B."/>
        </authorList>
    </citation>
    <scope>NUCLEOTIDE SEQUENCE [LARGE SCALE GENOMIC DNA]</scope>
    <source>
        <strain evidence="3 4">G233</strain>
    </source>
</reference>
<dbReference type="GO" id="GO:0035438">
    <property type="term" value="F:cyclic-di-GMP binding"/>
    <property type="evidence" value="ECO:0007669"/>
    <property type="project" value="InterPro"/>
</dbReference>
<dbReference type="SUPFAM" id="SSF141371">
    <property type="entry name" value="PilZ domain-like"/>
    <property type="match status" value="1"/>
</dbReference>
<feature type="domain" description="PilZ" evidence="1">
    <location>
        <begin position="107"/>
        <end position="219"/>
    </location>
</feature>
<name>A0A2A9HCV8_TEPT2</name>
<evidence type="ECO:0000313" key="3">
    <source>
        <dbReference type="EMBL" id="PFG73804.1"/>
    </source>
</evidence>
<dbReference type="Proteomes" id="UP000223071">
    <property type="component" value="Unassembled WGS sequence"/>
</dbReference>
<evidence type="ECO:0000313" key="4">
    <source>
        <dbReference type="Proteomes" id="UP000223071"/>
    </source>
</evidence>
<keyword evidence="3" id="KW-0282">Flagellum</keyword>
<keyword evidence="3" id="KW-0966">Cell projection</keyword>
<dbReference type="InterPro" id="IPR009875">
    <property type="entry name" value="PilZ_domain"/>
</dbReference>
<keyword evidence="4" id="KW-1185">Reference proteome</keyword>
<feature type="domain" description="Type III secretion system flagellar brake protein YcgR PilZN" evidence="2">
    <location>
        <begin position="19"/>
        <end position="90"/>
    </location>
</feature>
<dbReference type="Pfam" id="PF07238">
    <property type="entry name" value="PilZ"/>
    <property type="match status" value="1"/>
</dbReference>
<organism evidence="3 4">
    <name type="scientific">Tepidiforma thermophila (strain KCTC 52669 / CGMCC 1.13589 / G233)</name>
    <dbReference type="NCBI Taxonomy" id="2761530"/>
    <lineage>
        <taxon>Bacteria</taxon>
        <taxon>Bacillati</taxon>
        <taxon>Chloroflexota</taxon>
        <taxon>Tepidiformia</taxon>
        <taxon>Tepidiformales</taxon>
        <taxon>Tepidiformaceae</taxon>
        <taxon>Tepidiforma</taxon>
    </lineage>
</organism>
<sequence>MGAPAPRPKNPFMAQGLLPGTALRIEVSARDGDESYATRIEDVDDERVAILVPMRGLKPRPLPVGTLVRAAYIFRNKRWRFVTEVAGHSEDGACEYLRLPAFIDCHERRRNYRLQVAIKPSRIYRIAVPAEEETETEVEIDGTIVDLSESGCCIASKAFAMPGERLGLEAHLPEAGDIAVRARIVFVREPERGYRMRRIHCEFLDMPRGQRDLIARYLMRRQLEMRRRGQL</sequence>
<dbReference type="Gene3D" id="2.40.10.220">
    <property type="entry name" value="predicted glycosyltransferase like domains"/>
    <property type="match status" value="1"/>
</dbReference>
<gene>
    <name evidence="3" type="ORF">A9A59_1010</name>
</gene>
<evidence type="ECO:0000259" key="2">
    <source>
        <dbReference type="Pfam" id="PF12945"/>
    </source>
</evidence>